<evidence type="ECO:0000313" key="2">
    <source>
        <dbReference type="Proteomes" id="UP000015453"/>
    </source>
</evidence>
<gene>
    <name evidence="1" type="ORF">M569_14442</name>
</gene>
<reference evidence="1 2" key="1">
    <citation type="journal article" date="2013" name="BMC Genomics">
        <title>The miniature genome of a carnivorous plant Genlisea aurea contains a low number of genes and short non-coding sequences.</title>
        <authorList>
            <person name="Leushkin E.V."/>
            <person name="Sutormin R.A."/>
            <person name="Nabieva E.R."/>
            <person name="Penin A.A."/>
            <person name="Kondrashov A.S."/>
            <person name="Logacheva M.D."/>
        </authorList>
    </citation>
    <scope>NUCLEOTIDE SEQUENCE [LARGE SCALE GENOMIC DNA]</scope>
</reference>
<dbReference type="OrthoDB" id="1921976at2759"/>
<evidence type="ECO:0000313" key="1">
    <source>
        <dbReference type="EMBL" id="EPS60362.1"/>
    </source>
</evidence>
<sequence>MGNSAAKQGYVILSDGSVRTFQSPTTAADLMLDYPLQAVVELDLDDFRRRRRRITPLPADRKLDARRIYAMLPIREIGKPMHLTPRDVREIESKMNRWRTLRAFSSCTGLIHFVAAGRDDVVSESLNSSNHRMRKSDGFDDIVEGRPEFLSRQISAKGWKPNLDPINETAARSKTTHWLFHSR</sequence>
<protein>
    <submittedName>
        <fullName evidence="1">Uncharacterized protein</fullName>
    </submittedName>
</protein>
<dbReference type="Proteomes" id="UP000015453">
    <property type="component" value="Unassembled WGS sequence"/>
</dbReference>
<name>S8DLJ7_9LAMI</name>
<dbReference type="InterPro" id="IPR025322">
    <property type="entry name" value="PADRE_dom"/>
</dbReference>
<proteinExistence type="predicted"/>
<dbReference type="AlphaFoldDB" id="S8DLJ7"/>
<keyword evidence="2" id="KW-1185">Reference proteome</keyword>
<dbReference type="Pfam" id="PF14009">
    <property type="entry name" value="PADRE"/>
    <property type="match status" value="1"/>
</dbReference>
<accession>S8DLJ7</accession>
<organism evidence="1 2">
    <name type="scientific">Genlisea aurea</name>
    <dbReference type="NCBI Taxonomy" id="192259"/>
    <lineage>
        <taxon>Eukaryota</taxon>
        <taxon>Viridiplantae</taxon>
        <taxon>Streptophyta</taxon>
        <taxon>Embryophyta</taxon>
        <taxon>Tracheophyta</taxon>
        <taxon>Spermatophyta</taxon>
        <taxon>Magnoliopsida</taxon>
        <taxon>eudicotyledons</taxon>
        <taxon>Gunneridae</taxon>
        <taxon>Pentapetalae</taxon>
        <taxon>asterids</taxon>
        <taxon>lamiids</taxon>
        <taxon>Lamiales</taxon>
        <taxon>Lentibulariaceae</taxon>
        <taxon>Genlisea</taxon>
    </lineage>
</organism>
<dbReference type="EMBL" id="AUSU01007629">
    <property type="protein sequence ID" value="EPS60362.1"/>
    <property type="molecule type" value="Genomic_DNA"/>
</dbReference>
<comment type="caution">
    <text evidence="1">The sequence shown here is derived from an EMBL/GenBank/DDBJ whole genome shotgun (WGS) entry which is preliminary data.</text>
</comment>